<comment type="caution">
    <text evidence="2">The sequence shown here is derived from an EMBL/GenBank/DDBJ whole genome shotgun (WGS) entry which is preliminary data.</text>
</comment>
<dbReference type="EMBL" id="SDMR01000002">
    <property type="protein sequence ID" value="TBT95964.1"/>
    <property type="molecule type" value="Genomic_DNA"/>
</dbReference>
<name>A0A4Q9KNC8_PROTD</name>
<feature type="transmembrane region" description="Helical" evidence="1">
    <location>
        <begin position="143"/>
        <end position="160"/>
    </location>
</feature>
<keyword evidence="1" id="KW-0472">Membrane</keyword>
<evidence type="ECO:0000256" key="1">
    <source>
        <dbReference type="SAM" id="Phobius"/>
    </source>
</evidence>
<organism evidence="2 3">
    <name type="scientific">Propioniciclava tarda</name>
    <dbReference type="NCBI Taxonomy" id="433330"/>
    <lineage>
        <taxon>Bacteria</taxon>
        <taxon>Bacillati</taxon>
        <taxon>Actinomycetota</taxon>
        <taxon>Actinomycetes</taxon>
        <taxon>Propionibacteriales</taxon>
        <taxon>Propionibacteriaceae</taxon>
        <taxon>Propioniciclava</taxon>
    </lineage>
</organism>
<gene>
    <name evidence="2" type="ORF">ET996_03045</name>
</gene>
<feature type="transmembrane region" description="Helical" evidence="1">
    <location>
        <begin position="172"/>
        <end position="192"/>
    </location>
</feature>
<feature type="transmembrane region" description="Helical" evidence="1">
    <location>
        <begin position="236"/>
        <end position="257"/>
    </location>
</feature>
<evidence type="ECO:0000313" key="2">
    <source>
        <dbReference type="EMBL" id="TBT95964.1"/>
    </source>
</evidence>
<dbReference type="Proteomes" id="UP000291933">
    <property type="component" value="Unassembled WGS sequence"/>
</dbReference>
<keyword evidence="1" id="KW-0812">Transmembrane</keyword>
<dbReference type="AlphaFoldDB" id="A0A4Q9KNC8"/>
<feature type="transmembrane region" description="Helical" evidence="1">
    <location>
        <begin position="110"/>
        <end position="131"/>
    </location>
</feature>
<dbReference type="PANTHER" id="PTHR40761:SF1">
    <property type="entry name" value="CONSERVED INTEGRAL MEMBRANE ALANINE VALINE AND LEUCINE RICH PROTEIN-RELATED"/>
    <property type="match status" value="1"/>
</dbReference>
<keyword evidence="3" id="KW-1185">Reference proteome</keyword>
<feature type="transmembrane region" description="Helical" evidence="1">
    <location>
        <begin position="204"/>
        <end position="224"/>
    </location>
</feature>
<reference evidence="2 3" key="1">
    <citation type="submission" date="2019-01" db="EMBL/GenBank/DDBJ databases">
        <title>Lactibacter flavus gen. nov., sp. nov., a novel bacterium of the family Propionibacteriaceae isolated from raw milk and dairy products.</title>
        <authorList>
            <person name="Huptas C."/>
            <person name="Wenning M."/>
            <person name="Breitenwieser F."/>
            <person name="Doll E."/>
            <person name="Von Neubeck M."/>
            <person name="Busse H.-J."/>
            <person name="Scherer S."/>
        </authorList>
    </citation>
    <scope>NUCLEOTIDE SEQUENCE [LARGE SCALE GENOMIC DNA]</scope>
    <source>
        <strain evidence="2 3">DSM 22130</strain>
    </source>
</reference>
<accession>A0A4Q9KNC8</accession>
<dbReference type="OrthoDB" id="5187629at2"/>
<protein>
    <submittedName>
        <fullName evidence="2">EamA/RhaT family transporter</fullName>
    </submittedName>
</protein>
<dbReference type="PANTHER" id="PTHR40761">
    <property type="entry name" value="CONSERVED INTEGRAL MEMBRANE ALANINE VALINE AND LEUCINE RICH PROTEIN-RELATED"/>
    <property type="match status" value="1"/>
</dbReference>
<feature type="transmembrane region" description="Helical" evidence="1">
    <location>
        <begin position="6"/>
        <end position="25"/>
    </location>
</feature>
<feature type="transmembrane region" description="Helical" evidence="1">
    <location>
        <begin position="57"/>
        <end position="76"/>
    </location>
</feature>
<feature type="transmembrane region" description="Helical" evidence="1">
    <location>
        <begin position="263"/>
        <end position="285"/>
    </location>
</feature>
<evidence type="ECO:0000313" key="3">
    <source>
        <dbReference type="Proteomes" id="UP000291933"/>
    </source>
</evidence>
<dbReference type="RefSeq" id="WP_131171079.1">
    <property type="nucleotide sequence ID" value="NZ_FXTL01000002.1"/>
</dbReference>
<proteinExistence type="predicted"/>
<sequence length="309" mass="32328">MPQIIPLAIALQVIGSFCFAISAYLQHHAVGQETAGNRASSGIGFGQLWESIKRPRWLLGLVAMGVSLGLQVLALMFAPVSVVQPVGLLAFPWSIAIQAWAAKRKPPQQVIIATAITAGATFALTVITGVFAAPRADLDQTRVFLGALVIYLCAMGLGWLGSRGPRQFRSLFWASGGAFFYGLEAALAKSLIEFARDFPGWSSSASFWSILIALLIGSATAGWMVQQGYATGAAEVVVAAMTITSPFVAVLFGIAVLGEGARLTGAAAWFMVICGLVAVGGVIWLTKLQASVDHPAPDQVAPAPQADAT</sequence>
<keyword evidence="1" id="KW-1133">Transmembrane helix</keyword>